<dbReference type="OrthoDB" id="4295522at2"/>
<evidence type="ECO:0000313" key="2">
    <source>
        <dbReference type="EMBL" id="OYD09850.1"/>
    </source>
</evidence>
<dbReference type="EMBL" id="NOWF01000001">
    <property type="protein sequence ID" value="OYD09850.1"/>
    <property type="molecule type" value="Genomic_DNA"/>
</dbReference>
<feature type="domain" description="DinB-like" evidence="1">
    <location>
        <begin position="21"/>
        <end position="155"/>
    </location>
</feature>
<dbReference type="Gene3D" id="1.20.120.450">
    <property type="entry name" value="dinb family like domain"/>
    <property type="match status" value="1"/>
</dbReference>
<dbReference type="Proteomes" id="UP000215459">
    <property type="component" value="Unassembled WGS sequence"/>
</dbReference>
<dbReference type="InterPro" id="IPR024775">
    <property type="entry name" value="DinB-like"/>
</dbReference>
<sequence>MMDGLKKQTGGMTVNHFLITQFEMGRERLQSFLQSTPETLSDQMPKGFNNTIHWNAGHILTVADALFELKMLPPKYKELFWNGTKPADWTGDVPSLKTLISQLQEQMEPIKETLSDGLEKKLEKPIQLPNGYQMETTGSVVGFNNSHEAIHMGYMNALKRTIEGQSQ</sequence>
<evidence type="ECO:0000259" key="1">
    <source>
        <dbReference type="Pfam" id="PF12867"/>
    </source>
</evidence>
<protein>
    <recommendedName>
        <fullName evidence="1">DinB-like domain-containing protein</fullName>
    </recommendedName>
</protein>
<dbReference type="AlphaFoldDB" id="A0A235BC31"/>
<dbReference type="SUPFAM" id="SSF109854">
    <property type="entry name" value="DinB/YfiT-like putative metalloenzymes"/>
    <property type="match status" value="1"/>
</dbReference>
<comment type="caution">
    <text evidence="2">The sequence shown here is derived from an EMBL/GenBank/DDBJ whole genome shotgun (WGS) entry which is preliminary data.</text>
</comment>
<reference evidence="2 3" key="1">
    <citation type="submission" date="2017-07" db="EMBL/GenBank/DDBJ databases">
        <title>The genome sequence of Paludifilum halophilum highlights mechanisms for microbial adaptation to high salt environemnts.</title>
        <authorList>
            <person name="Belbahri L."/>
        </authorList>
    </citation>
    <scope>NUCLEOTIDE SEQUENCE [LARGE SCALE GENOMIC DNA]</scope>
    <source>
        <strain evidence="2 3">DSM 102817</strain>
    </source>
</reference>
<name>A0A235BC31_9BACL</name>
<accession>A0A235BC31</accession>
<gene>
    <name evidence="2" type="ORF">CHM34_02365</name>
</gene>
<organism evidence="2 3">
    <name type="scientific">Paludifilum halophilum</name>
    <dbReference type="NCBI Taxonomy" id="1642702"/>
    <lineage>
        <taxon>Bacteria</taxon>
        <taxon>Bacillati</taxon>
        <taxon>Bacillota</taxon>
        <taxon>Bacilli</taxon>
        <taxon>Bacillales</taxon>
        <taxon>Thermoactinomycetaceae</taxon>
        <taxon>Paludifilum</taxon>
    </lineage>
</organism>
<keyword evidence="3" id="KW-1185">Reference proteome</keyword>
<proteinExistence type="predicted"/>
<dbReference type="InterPro" id="IPR034660">
    <property type="entry name" value="DinB/YfiT-like"/>
</dbReference>
<evidence type="ECO:0000313" key="3">
    <source>
        <dbReference type="Proteomes" id="UP000215459"/>
    </source>
</evidence>
<dbReference type="Pfam" id="PF12867">
    <property type="entry name" value="DinB_2"/>
    <property type="match status" value="1"/>
</dbReference>